<evidence type="ECO:0000313" key="2">
    <source>
        <dbReference type="EMBL" id="WTR74206.1"/>
    </source>
</evidence>
<dbReference type="SUPFAM" id="SSF51905">
    <property type="entry name" value="FAD/NAD(P)-binding domain"/>
    <property type="match status" value="1"/>
</dbReference>
<dbReference type="PANTHER" id="PTHR43422:SF3">
    <property type="entry name" value="THIAMINE THIAZOLE SYNTHASE"/>
    <property type="match status" value="1"/>
</dbReference>
<name>A0ABZ1LI79_9ACTN</name>
<dbReference type="Proteomes" id="UP001622594">
    <property type="component" value="Chromosome"/>
</dbReference>
<keyword evidence="2" id="KW-0503">Monooxygenase</keyword>
<sequence length="457" mass="49817">MDTRGPHRLGESAVVVGASMAGLCAARVLSDHFRQVTVVDHDALSDDVRWRPRVPQGRHPHLLLQAGSRLLEGWFPGILDELYAAGATEFDFCGDFYRYRYGGPLVRPPTGMVGPVMSRPLLEATVRGHVAALPGVTLRGGSSAKGVVTGDAGARIVGVRMSDGSALDCDLLVDATGRQARSLGWLKRMGYAEPPTSVVTVDTHYTSRTYRREEQPGRDWKAAAVIGDPDSRRLAFALPWEGDRWVVGLVGINGEVPPTDEADRLSFARSLGSPVVADLMAASRPLDEPTSYRFVANQRRHVERMRRFPLGWLLIGDAVCCLDPIHGQGMSTAAQQAATLGRVLDESRALDRHFSRRYFRTVAHPVAAAWSVAVGGDFVYAGTTGRKPTGTDLLNRYMTRVTVAAQHDAAVCVRFGEVSGLIRRPEWLLTPAFVLRVLRHARRPGESAPRTETTGVV</sequence>
<dbReference type="InterPro" id="IPR036188">
    <property type="entry name" value="FAD/NAD-bd_sf"/>
</dbReference>
<proteinExistence type="predicted"/>
<dbReference type="Gene3D" id="3.50.50.60">
    <property type="entry name" value="FAD/NAD(P)-binding domain"/>
    <property type="match status" value="1"/>
</dbReference>
<keyword evidence="3" id="KW-1185">Reference proteome</keyword>
<dbReference type="Pfam" id="PF01494">
    <property type="entry name" value="FAD_binding_3"/>
    <property type="match status" value="1"/>
</dbReference>
<organism evidence="2 3">
    <name type="scientific">Streptomyces zaomyceticus</name>
    <dbReference type="NCBI Taxonomy" id="68286"/>
    <lineage>
        <taxon>Bacteria</taxon>
        <taxon>Bacillati</taxon>
        <taxon>Actinomycetota</taxon>
        <taxon>Actinomycetes</taxon>
        <taxon>Kitasatosporales</taxon>
        <taxon>Streptomycetaceae</taxon>
        <taxon>Streptomyces</taxon>
    </lineage>
</organism>
<dbReference type="EMBL" id="CP108188">
    <property type="protein sequence ID" value="WTR74206.1"/>
    <property type="molecule type" value="Genomic_DNA"/>
</dbReference>
<dbReference type="PANTHER" id="PTHR43422">
    <property type="entry name" value="THIAMINE THIAZOLE SYNTHASE"/>
    <property type="match status" value="1"/>
</dbReference>
<reference evidence="2 3" key="1">
    <citation type="submission" date="2022-10" db="EMBL/GenBank/DDBJ databases">
        <title>The complete genomes of actinobacterial strains from the NBC collection.</title>
        <authorList>
            <person name="Joergensen T.S."/>
            <person name="Alvarez Arevalo M."/>
            <person name="Sterndorff E.B."/>
            <person name="Faurdal D."/>
            <person name="Vuksanovic O."/>
            <person name="Mourched A.-S."/>
            <person name="Charusanti P."/>
            <person name="Shaw S."/>
            <person name="Blin K."/>
            <person name="Weber T."/>
        </authorList>
    </citation>
    <scope>NUCLEOTIDE SEQUENCE [LARGE SCALE GENOMIC DNA]</scope>
    <source>
        <strain evidence="2 3">NBC_00123</strain>
    </source>
</reference>
<evidence type="ECO:0000259" key="1">
    <source>
        <dbReference type="Pfam" id="PF01494"/>
    </source>
</evidence>
<feature type="domain" description="FAD-binding" evidence="1">
    <location>
        <begin position="13"/>
        <end position="344"/>
    </location>
</feature>
<protein>
    <submittedName>
        <fullName evidence="2">FAD-dependent monooxygenase</fullName>
    </submittedName>
</protein>
<keyword evidence="2" id="KW-0560">Oxidoreductase</keyword>
<gene>
    <name evidence="2" type="ORF">OG814_35435</name>
</gene>
<dbReference type="RefSeq" id="WP_371637058.1">
    <property type="nucleotide sequence ID" value="NZ_CP108062.1"/>
</dbReference>
<evidence type="ECO:0000313" key="3">
    <source>
        <dbReference type="Proteomes" id="UP001622594"/>
    </source>
</evidence>
<accession>A0ABZ1LI79</accession>
<dbReference type="InterPro" id="IPR002938">
    <property type="entry name" value="FAD-bd"/>
</dbReference>
<dbReference type="GO" id="GO:0004497">
    <property type="term" value="F:monooxygenase activity"/>
    <property type="evidence" value="ECO:0007669"/>
    <property type="project" value="UniProtKB-KW"/>
</dbReference>